<proteinExistence type="predicted"/>
<evidence type="ECO:0000259" key="2">
    <source>
        <dbReference type="PROSITE" id="PS50010"/>
    </source>
</evidence>
<dbReference type="InterPro" id="IPR000219">
    <property type="entry name" value="DH_dom"/>
</dbReference>
<evidence type="ECO:0000256" key="1">
    <source>
        <dbReference type="ARBA" id="ARBA00022658"/>
    </source>
</evidence>
<dbReference type="GO" id="GO:0005085">
    <property type="term" value="F:guanyl-nucleotide exchange factor activity"/>
    <property type="evidence" value="ECO:0007669"/>
    <property type="project" value="UniProtKB-KW"/>
</dbReference>
<reference evidence="3 4" key="2">
    <citation type="journal article" date="2019" name="G3 (Bethesda)">
        <title>Hybrid Assembly of the Genome of the Entomopathogenic Nematode Steinernema carpocapsae Identifies the X-Chromosome.</title>
        <authorList>
            <person name="Serra L."/>
            <person name="Macchietto M."/>
            <person name="Macias-Munoz A."/>
            <person name="McGill C.J."/>
            <person name="Rodriguez I.M."/>
            <person name="Rodriguez B."/>
            <person name="Murad R."/>
            <person name="Mortazavi A."/>
        </authorList>
    </citation>
    <scope>NUCLEOTIDE SEQUENCE [LARGE SCALE GENOMIC DNA]</scope>
    <source>
        <strain evidence="3 4">ALL</strain>
    </source>
</reference>
<dbReference type="Gene3D" id="1.20.900.10">
    <property type="entry name" value="Dbl homology (DH) domain"/>
    <property type="match status" value="1"/>
</dbReference>
<reference evidence="3 4" key="1">
    <citation type="journal article" date="2015" name="Genome Biol.">
        <title>Comparative genomics of Steinernema reveals deeply conserved gene regulatory networks.</title>
        <authorList>
            <person name="Dillman A.R."/>
            <person name="Macchietto M."/>
            <person name="Porter C.F."/>
            <person name="Rogers A."/>
            <person name="Williams B."/>
            <person name="Antoshechkin I."/>
            <person name="Lee M.M."/>
            <person name="Goodwin Z."/>
            <person name="Lu X."/>
            <person name="Lewis E.E."/>
            <person name="Goodrich-Blair H."/>
            <person name="Stock S.P."/>
            <person name="Adams B.J."/>
            <person name="Sternberg P.W."/>
            <person name="Mortazavi A."/>
        </authorList>
    </citation>
    <scope>NUCLEOTIDE SEQUENCE [LARGE SCALE GENOMIC DNA]</scope>
    <source>
        <strain evidence="3 4">ALL</strain>
    </source>
</reference>
<dbReference type="AlphaFoldDB" id="A0A4U5PHU6"/>
<evidence type="ECO:0000313" key="3">
    <source>
        <dbReference type="EMBL" id="TKR95911.1"/>
    </source>
</evidence>
<dbReference type="EMBL" id="AZBU02000002">
    <property type="protein sequence ID" value="TKR95911.1"/>
    <property type="molecule type" value="Genomic_DNA"/>
</dbReference>
<dbReference type="Proteomes" id="UP000298663">
    <property type="component" value="Unassembled WGS sequence"/>
</dbReference>
<dbReference type="InterPro" id="IPR055251">
    <property type="entry name" value="SOS1_NGEF_PH"/>
</dbReference>
<dbReference type="PROSITE" id="PS50010">
    <property type="entry name" value="DH_2"/>
    <property type="match status" value="1"/>
</dbReference>
<sequence length="261" mass="30793">MLKGLQYYSDDPGKVGQTFVRLQKDFDHHVRLARNLPEVLKILEASPMKEYLENLSDRVESGNKNYIDYLNEANDRMKQYEEFFKEFIKYSSRASCNTGSMQKALELIKSVPRRTVDMDIINNIKNYPGDKNRLGHLYRHDFFQVWEGEGESVDRYVFLFKNKVMITDKVPNTDPEEYKHFATLRLDKYTVREYTITEDTVVLRPNEPGLPMFRMKAKDQSSAEYVFKGWMKDMIEMQEDIGKCLARVWLHGFETNLSCLC</sequence>
<comment type="caution">
    <text evidence="3">The sequence shown here is derived from an EMBL/GenBank/DDBJ whole genome shotgun (WGS) entry which is preliminary data.</text>
</comment>
<dbReference type="Pfam" id="PF22697">
    <property type="entry name" value="SOS1_NGEF_PH"/>
    <property type="match status" value="1"/>
</dbReference>
<dbReference type="PANTHER" id="PTHR22826">
    <property type="entry name" value="RHO GUANINE EXCHANGE FACTOR-RELATED"/>
    <property type="match status" value="1"/>
</dbReference>
<dbReference type="GO" id="GO:0019898">
    <property type="term" value="C:extrinsic component of membrane"/>
    <property type="evidence" value="ECO:0007669"/>
    <property type="project" value="TreeGrafter"/>
</dbReference>
<dbReference type="SUPFAM" id="SSF50729">
    <property type="entry name" value="PH domain-like"/>
    <property type="match status" value="1"/>
</dbReference>
<protein>
    <recommendedName>
        <fullName evidence="2">DH domain-containing protein</fullName>
    </recommendedName>
</protein>
<dbReference type="InterPro" id="IPR011993">
    <property type="entry name" value="PH-like_dom_sf"/>
</dbReference>
<dbReference type="STRING" id="34508.A0A4U5PHU6"/>
<dbReference type="GO" id="GO:0005737">
    <property type="term" value="C:cytoplasm"/>
    <property type="evidence" value="ECO:0007669"/>
    <property type="project" value="TreeGrafter"/>
</dbReference>
<gene>
    <name evidence="3" type="ORF">L596_010015</name>
</gene>
<dbReference type="OrthoDB" id="2570713at2759"/>
<keyword evidence="1" id="KW-0344">Guanine-nucleotide releasing factor</keyword>
<dbReference type="InterPro" id="IPR035899">
    <property type="entry name" value="DBL_dom_sf"/>
</dbReference>
<keyword evidence="4" id="KW-1185">Reference proteome</keyword>
<organism evidence="3 4">
    <name type="scientific">Steinernema carpocapsae</name>
    <name type="common">Entomopathogenic nematode</name>
    <dbReference type="NCBI Taxonomy" id="34508"/>
    <lineage>
        <taxon>Eukaryota</taxon>
        <taxon>Metazoa</taxon>
        <taxon>Ecdysozoa</taxon>
        <taxon>Nematoda</taxon>
        <taxon>Chromadorea</taxon>
        <taxon>Rhabditida</taxon>
        <taxon>Tylenchina</taxon>
        <taxon>Panagrolaimomorpha</taxon>
        <taxon>Strongyloidoidea</taxon>
        <taxon>Steinernematidae</taxon>
        <taxon>Steinernema</taxon>
    </lineage>
</organism>
<dbReference type="GO" id="GO:0007411">
    <property type="term" value="P:axon guidance"/>
    <property type="evidence" value="ECO:0007669"/>
    <property type="project" value="TreeGrafter"/>
</dbReference>
<evidence type="ECO:0000313" key="4">
    <source>
        <dbReference type="Proteomes" id="UP000298663"/>
    </source>
</evidence>
<dbReference type="PANTHER" id="PTHR22826:SF106">
    <property type="entry name" value="TRIO, ISOFORM A"/>
    <property type="match status" value="1"/>
</dbReference>
<accession>A0A4U5PHU6</accession>
<dbReference type="SUPFAM" id="SSF48065">
    <property type="entry name" value="DBL homology domain (DH-domain)"/>
    <property type="match status" value="1"/>
</dbReference>
<name>A0A4U5PHU6_STECR</name>
<dbReference type="Gene3D" id="2.30.29.30">
    <property type="entry name" value="Pleckstrin-homology domain (PH domain)/Phosphotyrosine-binding domain (PTB)"/>
    <property type="match status" value="1"/>
</dbReference>
<feature type="domain" description="DH" evidence="2">
    <location>
        <begin position="1"/>
        <end position="118"/>
    </location>
</feature>
<dbReference type="InterPro" id="IPR051336">
    <property type="entry name" value="RhoGEF_Guanine_NuclExch_SF"/>
</dbReference>